<dbReference type="Pfam" id="PF13584">
    <property type="entry name" value="BatD"/>
    <property type="match status" value="2"/>
</dbReference>
<evidence type="ECO:0000313" key="2">
    <source>
        <dbReference type="EMBL" id="UOF01391.1"/>
    </source>
</evidence>
<dbReference type="RefSeq" id="WP_243537831.1">
    <property type="nucleotide sequence ID" value="NZ_CP093442.1"/>
</dbReference>
<dbReference type="EMBL" id="CP093442">
    <property type="protein sequence ID" value="UOF01391.1"/>
    <property type="molecule type" value="Genomic_DNA"/>
</dbReference>
<dbReference type="InterPro" id="IPR025738">
    <property type="entry name" value="BatD"/>
</dbReference>
<evidence type="ECO:0000256" key="1">
    <source>
        <dbReference type="SAM" id="SignalP"/>
    </source>
</evidence>
<accession>A0ABY4CCE4</accession>
<evidence type="ECO:0000313" key="3">
    <source>
        <dbReference type="Proteomes" id="UP000830116"/>
    </source>
</evidence>
<keyword evidence="1" id="KW-0732">Signal</keyword>
<proteinExistence type="predicted"/>
<dbReference type="PANTHER" id="PTHR40940">
    <property type="entry name" value="PROTEIN BATD-RELATED"/>
    <property type="match status" value="1"/>
</dbReference>
<dbReference type="PANTHER" id="PTHR40940:SF2">
    <property type="entry name" value="BATD"/>
    <property type="match status" value="1"/>
</dbReference>
<feature type="chain" id="PRO_5046367970" evidence="1">
    <location>
        <begin position="23"/>
        <end position="663"/>
    </location>
</feature>
<sequence length="663" mass="73754">MTKIGNYLFFLSLIFWGVLASAAGTTVQATVDRNEIGAGDTFTLTVAVVSSEEDVDIQDPRVPDLDGFDLLNNWTSTAVAQKLVNTGSGMQFETQRRKEFHYMLGPKRTGNLSLSAFEVVVNGKVFRTQPVVIKVAKDGAAPKPRPRPNQMPGMPGFEDPFEAMDRAEEEMFNQLLRQRQRLMQQQMPGAPDEDYPSGVNTGLPEAAFRSLPTNPNEAFFISVEVDKTEVYEGEQVTVNWYIYTRGQMETLDRLKFPSLRGFWKEIIEEVPSIQFSEEVVNGVPWKKALLASHALFPIKAGTANIDEYKIKSRVRTPAQGFGGFFGKPYEYTKSSARVPIKVKPLPVEGRPSDFTGAVGQFEVNATVEGTSVPVNQPLSLRVRFEGAGNAKLIDLPAINWPTGLEQYDTKSESKFFKNGRSFKEFEVLVIPRQEGDLTIPAISVSMFDPQTKKYTTRSTQPIQLKIVNNPNAPVGSSSRMGDPAKPAVKPKIVENRLPDPLVTWQPAVEATVLYRPWLWFLVYGGISLVLLAKAQRAFGWGRRRRSLKEMVAKRYKQVDSALNKGDFRKVGVEMTNIFYTVLGNVAGEGGAAQELETLLGKMPPSLRRDHGEEIKKNFEVFQTLSFAPEEMLGTLKDTSVMKGHVDRAKKVLNAVIAGVETKA</sequence>
<keyword evidence="3" id="KW-1185">Reference proteome</keyword>
<gene>
    <name evidence="2" type="ORF">MNR06_00295</name>
</gene>
<feature type="signal peptide" evidence="1">
    <location>
        <begin position="1"/>
        <end position="22"/>
    </location>
</feature>
<dbReference type="Proteomes" id="UP000830116">
    <property type="component" value="Chromosome"/>
</dbReference>
<reference evidence="2" key="1">
    <citation type="submission" date="2022-03" db="EMBL/GenBank/DDBJ databases">
        <title>Genome Identification and Characterization of new species Bdellovibrio reynosense LBG001 sp. nov. from a Mexico soil sample.</title>
        <authorList>
            <person name="Camilli A."/>
            <person name="Ajao Y."/>
            <person name="Guo X."/>
        </authorList>
    </citation>
    <scope>NUCLEOTIDE SEQUENCE</scope>
    <source>
        <strain evidence="2">LBG001</strain>
    </source>
</reference>
<protein>
    <submittedName>
        <fullName evidence="2">BatD family protein</fullName>
    </submittedName>
</protein>
<organism evidence="2 3">
    <name type="scientific">Bdellovibrio reynosensis</name>
    <dbReference type="NCBI Taxonomy" id="2835041"/>
    <lineage>
        <taxon>Bacteria</taxon>
        <taxon>Pseudomonadati</taxon>
        <taxon>Bdellovibrionota</taxon>
        <taxon>Bdellovibrionia</taxon>
        <taxon>Bdellovibrionales</taxon>
        <taxon>Pseudobdellovibrionaceae</taxon>
        <taxon>Bdellovibrio</taxon>
    </lineage>
</organism>
<name>A0ABY4CCE4_9BACT</name>